<dbReference type="EMBL" id="WXEW01000009">
    <property type="protein sequence ID" value="NAS25985.1"/>
    <property type="molecule type" value="Genomic_DNA"/>
</dbReference>
<gene>
    <name evidence="4" type="ORF">GT755_30445</name>
</gene>
<dbReference type="Gene3D" id="3.10.580.10">
    <property type="entry name" value="CBS-domain"/>
    <property type="match status" value="1"/>
</dbReference>
<reference evidence="4 5" key="1">
    <citation type="submission" date="2020-01" db="EMBL/GenBank/DDBJ databases">
        <title>Herbidospora sp. NEAU-GS84 nov., a novel actinomycete isolated from soil.</title>
        <authorList>
            <person name="Han L."/>
        </authorList>
    </citation>
    <scope>NUCLEOTIDE SEQUENCE [LARGE SCALE GENOMIC DNA]</scope>
    <source>
        <strain evidence="4 5">NEAU-GS84</strain>
    </source>
</reference>
<dbReference type="RefSeq" id="WP_161483004.1">
    <property type="nucleotide sequence ID" value="NZ_WXEW01000009.1"/>
</dbReference>
<evidence type="ECO:0000256" key="2">
    <source>
        <dbReference type="PROSITE-ProRule" id="PRU00703"/>
    </source>
</evidence>
<dbReference type="InterPro" id="IPR046342">
    <property type="entry name" value="CBS_dom_sf"/>
</dbReference>
<keyword evidence="2" id="KW-0129">CBS domain</keyword>
<evidence type="ECO:0000259" key="3">
    <source>
        <dbReference type="PROSITE" id="PS51371"/>
    </source>
</evidence>
<dbReference type="InterPro" id="IPR051462">
    <property type="entry name" value="CBS_domain-containing"/>
</dbReference>
<dbReference type="Proteomes" id="UP000479526">
    <property type="component" value="Unassembled WGS sequence"/>
</dbReference>
<feature type="domain" description="CBS" evidence="3">
    <location>
        <begin position="89"/>
        <end position="146"/>
    </location>
</feature>
<proteinExistence type="predicted"/>
<dbReference type="SMART" id="SM00116">
    <property type="entry name" value="CBS"/>
    <property type="match status" value="2"/>
</dbReference>
<dbReference type="Pfam" id="PF00571">
    <property type="entry name" value="CBS"/>
    <property type="match status" value="2"/>
</dbReference>
<name>A0A7C9J6U3_9ACTN</name>
<dbReference type="SUPFAM" id="SSF54631">
    <property type="entry name" value="CBS-domain pair"/>
    <property type="match status" value="1"/>
</dbReference>
<organism evidence="4 5">
    <name type="scientific">Herbidospora solisilvae</name>
    <dbReference type="NCBI Taxonomy" id="2696284"/>
    <lineage>
        <taxon>Bacteria</taxon>
        <taxon>Bacillati</taxon>
        <taxon>Actinomycetota</taxon>
        <taxon>Actinomycetes</taxon>
        <taxon>Streptosporangiales</taxon>
        <taxon>Streptosporangiaceae</taxon>
        <taxon>Herbidospora</taxon>
    </lineage>
</organism>
<dbReference type="InterPro" id="IPR000644">
    <property type="entry name" value="CBS_dom"/>
</dbReference>
<protein>
    <submittedName>
        <fullName evidence="4">CBS domain-containing protein</fullName>
    </submittedName>
</protein>
<dbReference type="PROSITE" id="PS51371">
    <property type="entry name" value="CBS"/>
    <property type="match status" value="2"/>
</dbReference>
<evidence type="ECO:0000256" key="1">
    <source>
        <dbReference type="ARBA" id="ARBA00022737"/>
    </source>
</evidence>
<keyword evidence="5" id="KW-1185">Reference proteome</keyword>
<sequence length="221" mass="23877">MSVEVKDVMGRVAIAVEMEADFAEILSAMQRFKVGAVAVVDADRRPVGVVSEDDLLLREIVPRRTFASFGPGNRARQRKERAVRAAELMTSPAIVVTPGTSVKSAARLMHEHRVKQLPVIDPVTGRVCGTVHQFDLLRVFLRPAAELEADVTAAVHAAAANPETITCDVDKGMVTVAGEIGDLELRRLLREIREIDGVIDVAVGEITVRGSAPEAVFPPLL</sequence>
<comment type="caution">
    <text evidence="4">The sequence shown here is derived from an EMBL/GenBank/DDBJ whole genome shotgun (WGS) entry which is preliminary data.</text>
</comment>
<dbReference type="AlphaFoldDB" id="A0A7C9J6U3"/>
<keyword evidence="1" id="KW-0677">Repeat</keyword>
<evidence type="ECO:0000313" key="4">
    <source>
        <dbReference type="EMBL" id="NAS25985.1"/>
    </source>
</evidence>
<dbReference type="PANTHER" id="PTHR48108:SF34">
    <property type="entry name" value="CBS DOMAIN-CONTAINING PROTEIN YHCV"/>
    <property type="match status" value="1"/>
</dbReference>
<feature type="domain" description="CBS" evidence="3">
    <location>
        <begin position="9"/>
        <end position="65"/>
    </location>
</feature>
<dbReference type="PANTHER" id="PTHR48108">
    <property type="entry name" value="CBS DOMAIN-CONTAINING PROTEIN CBSX2, CHLOROPLASTIC"/>
    <property type="match status" value="1"/>
</dbReference>
<accession>A0A7C9J6U3</accession>
<evidence type="ECO:0000313" key="5">
    <source>
        <dbReference type="Proteomes" id="UP000479526"/>
    </source>
</evidence>